<organism evidence="1 2">
    <name type="scientific">Dreissena polymorpha</name>
    <name type="common">Zebra mussel</name>
    <name type="synonym">Mytilus polymorpha</name>
    <dbReference type="NCBI Taxonomy" id="45954"/>
    <lineage>
        <taxon>Eukaryota</taxon>
        <taxon>Metazoa</taxon>
        <taxon>Spiralia</taxon>
        <taxon>Lophotrochozoa</taxon>
        <taxon>Mollusca</taxon>
        <taxon>Bivalvia</taxon>
        <taxon>Autobranchia</taxon>
        <taxon>Heteroconchia</taxon>
        <taxon>Euheterodonta</taxon>
        <taxon>Imparidentia</taxon>
        <taxon>Neoheterodontei</taxon>
        <taxon>Myida</taxon>
        <taxon>Dreissenoidea</taxon>
        <taxon>Dreissenidae</taxon>
        <taxon>Dreissena</taxon>
    </lineage>
</organism>
<reference evidence="1" key="2">
    <citation type="submission" date="2020-11" db="EMBL/GenBank/DDBJ databases">
        <authorList>
            <person name="McCartney M.A."/>
            <person name="Auch B."/>
            <person name="Kono T."/>
            <person name="Mallez S."/>
            <person name="Becker A."/>
            <person name="Gohl D.M."/>
            <person name="Silverstein K.A.T."/>
            <person name="Koren S."/>
            <person name="Bechman K.B."/>
            <person name="Herman A."/>
            <person name="Abrahante J.E."/>
            <person name="Garbe J."/>
        </authorList>
    </citation>
    <scope>NUCLEOTIDE SEQUENCE</scope>
    <source>
        <strain evidence="1">Duluth1</strain>
        <tissue evidence="1">Whole animal</tissue>
    </source>
</reference>
<proteinExistence type="predicted"/>
<reference evidence="1" key="1">
    <citation type="journal article" date="2019" name="bioRxiv">
        <title>The Genome of the Zebra Mussel, Dreissena polymorpha: A Resource for Invasive Species Research.</title>
        <authorList>
            <person name="McCartney M.A."/>
            <person name="Auch B."/>
            <person name="Kono T."/>
            <person name="Mallez S."/>
            <person name="Zhang Y."/>
            <person name="Obille A."/>
            <person name="Becker A."/>
            <person name="Abrahante J.E."/>
            <person name="Garbe J."/>
            <person name="Badalamenti J.P."/>
            <person name="Herman A."/>
            <person name="Mangelson H."/>
            <person name="Liachko I."/>
            <person name="Sullivan S."/>
            <person name="Sone E.D."/>
            <person name="Koren S."/>
            <person name="Silverstein K.A.T."/>
            <person name="Beckman K.B."/>
            <person name="Gohl D.M."/>
        </authorList>
    </citation>
    <scope>NUCLEOTIDE SEQUENCE</scope>
    <source>
        <strain evidence="1">Duluth1</strain>
        <tissue evidence="1">Whole animal</tissue>
    </source>
</reference>
<dbReference type="Pfam" id="PF05380">
    <property type="entry name" value="Peptidase_A17"/>
    <property type="match status" value="1"/>
</dbReference>
<sequence>MTSYGAAVYICTGHECSLLIAKSRVAPLKSLTLPRLELMACLIGARPTKYVQN</sequence>
<protein>
    <submittedName>
        <fullName evidence="1">Uncharacterized protein</fullName>
    </submittedName>
</protein>
<keyword evidence="2" id="KW-1185">Reference proteome</keyword>
<dbReference type="InterPro" id="IPR008042">
    <property type="entry name" value="Retrotrans_Pao"/>
</dbReference>
<gene>
    <name evidence="1" type="ORF">DPMN_166872</name>
</gene>
<comment type="caution">
    <text evidence="1">The sequence shown here is derived from an EMBL/GenBank/DDBJ whole genome shotgun (WGS) entry which is preliminary data.</text>
</comment>
<dbReference type="EMBL" id="JAIWYP010000008">
    <property type="protein sequence ID" value="KAH3788724.1"/>
    <property type="molecule type" value="Genomic_DNA"/>
</dbReference>
<accession>A0A9D4EXP4</accession>
<evidence type="ECO:0000313" key="1">
    <source>
        <dbReference type="EMBL" id="KAH3788724.1"/>
    </source>
</evidence>
<name>A0A9D4EXP4_DREPO</name>
<evidence type="ECO:0000313" key="2">
    <source>
        <dbReference type="Proteomes" id="UP000828390"/>
    </source>
</evidence>
<dbReference type="Proteomes" id="UP000828390">
    <property type="component" value="Unassembled WGS sequence"/>
</dbReference>
<dbReference type="AlphaFoldDB" id="A0A9D4EXP4"/>